<keyword evidence="2" id="KW-0805">Transcription regulation</keyword>
<evidence type="ECO:0000256" key="2">
    <source>
        <dbReference type="ARBA" id="ARBA00023015"/>
    </source>
</evidence>
<evidence type="ECO:0000256" key="3">
    <source>
        <dbReference type="ARBA" id="ARBA00023125"/>
    </source>
</evidence>
<dbReference type="InterPro" id="IPR036390">
    <property type="entry name" value="WH_DNA-bd_sf"/>
</dbReference>
<protein>
    <submittedName>
        <fullName evidence="5">Predicted transcriptional regulator</fullName>
    </submittedName>
</protein>
<proteinExistence type="inferred from homology"/>
<dbReference type="GO" id="GO:0003677">
    <property type="term" value="F:DNA binding"/>
    <property type="evidence" value="ECO:0007669"/>
    <property type="project" value="UniProtKB-KW"/>
</dbReference>
<evidence type="ECO:0000256" key="1">
    <source>
        <dbReference type="ARBA" id="ARBA00011046"/>
    </source>
</evidence>
<evidence type="ECO:0000313" key="5">
    <source>
        <dbReference type="EMBL" id="SMO53779.1"/>
    </source>
</evidence>
<organism evidence="5 6">
    <name type="scientific">Solitalea koreensis</name>
    <dbReference type="NCBI Taxonomy" id="543615"/>
    <lineage>
        <taxon>Bacteria</taxon>
        <taxon>Pseudomonadati</taxon>
        <taxon>Bacteroidota</taxon>
        <taxon>Sphingobacteriia</taxon>
        <taxon>Sphingobacteriales</taxon>
        <taxon>Sphingobacteriaceae</taxon>
        <taxon>Solitalea</taxon>
    </lineage>
</organism>
<dbReference type="PIRSF" id="PIRSF019455">
    <property type="entry name" value="CopR_AtkY"/>
    <property type="match status" value="1"/>
</dbReference>
<dbReference type="AlphaFoldDB" id="A0A521C306"/>
<sequence>MEELTKTEEKIMQILWEIKKGFVKDIIERMDDESKPPYTTISSVVRILENKGFVDHKAYGKTHEYYPAISKSEYRKANFKRLVKNYFDGSTESLLSFMVKEEKLDEKELQKLKDIINKKS</sequence>
<evidence type="ECO:0000313" key="6">
    <source>
        <dbReference type="Proteomes" id="UP000315971"/>
    </source>
</evidence>
<keyword evidence="3" id="KW-0238">DNA-binding</keyword>
<keyword evidence="4" id="KW-0804">Transcription</keyword>
<reference evidence="5 6" key="1">
    <citation type="submission" date="2017-05" db="EMBL/GenBank/DDBJ databases">
        <authorList>
            <person name="Varghese N."/>
            <person name="Submissions S."/>
        </authorList>
    </citation>
    <scope>NUCLEOTIDE SEQUENCE [LARGE SCALE GENOMIC DNA]</scope>
    <source>
        <strain evidence="5 6">DSM 21342</strain>
    </source>
</reference>
<gene>
    <name evidence="5" type="ORF">SAMN06265350_103165</name>
</gene>
<dbReference type="Gene3D" id="1.10.10.10">
    <property type="entry name" value="Winged helix-like DNA-binding domain superfamily/Winged helix DNA-binding domain"/>
    <property type="match status" value="1"/>
</dbReference>
<dbReference type="InterPro" id="IPR036388">
    <property type="entry name" value="WH-like_DNA-bd_sf"/>
</dbReference>
<dbReference type="SUPFAM" id="SSF46785">
    <property type="entry name" value="Winged helix' DNA-binding domain"/>
    <property type="match status" value="1"/>
</dbReference>
<name>A0A521C306_9SPHI</name>
<dbReference type="EMBL" id="FXSZ01000003">
    <property type="protein sequence ID" value="SMO53779.1"/>
    <property type="molecule type" value="Genomic_DNA"/>
</dbReference>
<dbReference type="OrthoDB" id="1098508at2"/>
<comment type="similarity">
    <text evidence="1">Belongs to the BlaI transcriptional regulatory family.</text>
</comment>
<evidence type="ECO:0000256" key="4">
    <source>
        <dbReference type="ARBA" id="ARBA00023163"/>
    </source>
</evidence>
<dbReference type="Gene3D" id="1.10.4040.10">
    <property type="entry name" value="Penicillinase repressor domain"/>
    <property type="match status" value="1"/>
</dbReference>
<dbReference type="GO" id="GO:0045892">
    <property type="term" value="P:negative regulation of DNA-templated transcription"/>
    <property type="evidence" value="ECO:0007669"/>
    <property type="project" value="InterPro"/>
</dbReference>
<accession>A0A521C306</accession>
<dbReference type="InterPro" id="IPR005650">
    <property type="entry name" value="BlaI_family"/>
</dbReference>
<dbReference type="RefSeq" id="WP_142602483.1">
    <property type="nucleotide sequence ID" value="NZ_FXSZ01000003.1"/>
</dbReference>
<dbReference type="Proteomes" id="UP000315971">
    <property type="component" value="Unassembled WGS sequence"/>
</dbReference>
<keyword evidence="6" id="KW-1185">Reference proteome</keyword>
<dbReference type="Pfam" id="PF03965">
    <property type="entry name" value="Penicillinase_R"/>
    <property type="match status" value="1"/>
</dbReference>